<comment type="caution">
    <text evidence="3">The sequence shown here is derived from an EMBL/GenBank/DDBJ whole genome shotgun (WGS) entry which is preliminary data.</text>
</comment>
<evidence type="ECO:0000313" key="4">
    <source>
        <dbReference type="Proteomes" id="UP001596407"/>
    </source>
</evidence>
<evidence type="ECO:0000256" key="1">
    <source>
        <dbReference type="SAM" id="Phobius"/>
    </source>
</evidence>
<dbReference type="AlphaFoldDB" id="A0ABD5WUX0"/>
<proteinExistence type="predicted"/>
<feature type="domain" description="DUF8131" evidence="2">
    <location>
        <begin position="17"/>
        <end position="73"/>
    </location>
</feature>
<name>A0ABD5WUX0_9EURY</name>
<gene>
    <name evidence="3" type="ORF">ACFQJ6_17210</name>
</gene>
<dbReference type="Proteomes" id="UP001596407">
    <property type="component" value="Unassembled WGS sequence"/>
</dbReference>
<sequence length="78" mass="7992">MESQSQSGLKKALSNRSPRSLTVVALLALAPVALFALGRSLLAVVALVNVGLIFGSLYLLTSPTEGGHSDDDAPESAV</sequence>
<keyword evidence="1" id="KW-0812">Transmembrane</keyword>
<dbReference type="GeneID" id="79305122"/>
<feature type="transmembrane region" description="Helical" evidence="1">
    <location>
        <begin position="20"/>
        <end position="37"/>
    </location>
</feature>
<keyword evidence="1" id="KW-0472">Membrane</keyword>
<evidence type="ECO:0000259" key="2">
    <source>
        <dbReference type="Pfam" id="PF26452"/>
    </source>
</evidence>
<dbReference type="RefSeq" id="WP_276280483.1">
    <property type="nucleotide sequence ID" value="NZ_CP119809.1"/>
</dbReference>
<organism evidence="3 4">
    <name type="scientific">Halorussus caseinilyticus</name>
    <dbReference type="NCBI Taxonomy" id="3034025"/>
    <lineage>
        <taxon>Archaea</taxon>
        <taxon>Methanobacteriati</taxon>
        <taxon>Methanobacteriota</taxon>
        <taxon>Stenosarchaea group</taxon>
        <taxon>Halobacteria</taxon>
        <taxon>Halobacteriales</taxon>
        <taxon>Haladaptataceae</taxon>
        <taxon>Halorussus</taxon>
    </lineage>
</organism>
<keyword evidence="1" id="KW-1133">Transmembrane helix</keyword>
<dbReference type="Pfam" id="PF26452">
    <property type="entry name" value="DUF8131"/>
    <property type="match status" value="1"/>
</dbReference>
<evidence type="ECO:0000313" key="3">
    <source>
        <dbReference type="EMBL" id="MFC7081583.1"/>
    </source>
</evidence>
<keyword evidence="4" id="KW-1185">Reference proteome</keyword>
<dbReference type="EMBL" id="JBHSZH010000005">
    <property type="protein sequence ID" value="MFC7081583.1"/>
    <property type="molecule type" value="Genomic_DNA"/>
</dbReference>
<feature type="transmembrane region" description="Helical" evidence="1">
    <location>
        <begin position="43"/>
        <end position="60"/>
    </location>
</feature>
<dbReference type="InterPro" id="IPR058444">
    <property type="entry name" value="DUF8131"/>
</dbReference>
<reference evidence="3 4" key="1">
    <citation type="journal article" date="2019" name="Int. J. Syst. Evol. Microbiol.">
        <title>The Global Catalogue of Microorganisms (GCM) 10K type strain sequencing project: providing services to taxonomists for standard genome sequencing and annotation.</title>
        <authorList>
            <consortium name="The Broad Institute Genomics Platform"/>
            <consortium name="The Broad Institute Genome Sequencing Center for Infectious Disease"/>
            <person name="Wu L."/>
            <person name="Ma J."/>
        </authorList>
    </citation>
    <scope>NUCLEOTIDE SEQUENCE [LARGE SCALE GENOMIC DNA]</scope>
    <source>
        <strain evidence="3 4">DT72</strain>
    </source>
</reference>
<accession>A0ABD5WUX0</accession>
<protein>
    <recommendedName>
        <fullName evidence="2">DUF8131 domain-containing protein</fullName>
    </recommendedName>
</protein>